<feature type="domain" description="VWA N-terminal" evidence="2">
    <location>
        <begin position="103"/>
        <end position="175"/>
    </location>
</feature>
<feature type="chain" id="PRO_5035241840" description="VWA N-terminal domain-containing protein" evidence="1">
    <location>
        <begin position="23"/>
        <end position="189"/>
    </location>
</feature>
<proteinExistence type="predicted"/>
<sequence length="189" mass="21418">MRGGDFPIVTVICALLCFSAFASDRIKDETVESWAQKLGDELWDLGLSVTKTPEIKASYKKLNARVLPTDGEGILNTIVTNVNNLLRRKMDSVMCIIEAAEHLAEEYVDDNSTYLYYNSKFSPIFGENSTDDEPDGVNVSFYKEMLLETDRHFYDFKVNVGHSAVHVPTDVYDQGEFNACMYWWPVSMG</sequence>
<name>A0A8I6S8F8_CIMLE</name>
<dbReference type="EnsemblMetazoa" id="XM_014405620.2">
    <property type="protein sequence ID" value="XP_014261106.1"/>
    <property type="gene ID" value="LOC106673480"/>
</dbReference>
<dbReference type="KEGG" id="clec:106673480"/>
<dbReference type="Proteomes" id="UP000494040">
    <property type="component" value="Unassembled WGS sequence"/>
</dbReference>
<keyword evidence="1" id="KW-0732">Signal</keyword>
<organism evidence="3 4">
    <name type="scientific">Cimex lectularius</name>
    <name type="common">Bed bug</name>
    <name type="synonym">Acanthia lectularia</name>
    <dbReference type="NCBI Taxonomy" id="79782"/>
    <lineage>
        <taxon>Eukaryota</taxon>
        <taxon>Metazoa</taxon>
        <taxon>Ecdysozoa</taxon>
        <taxon>Arthropoda</taxon>
        <taxon>Hexapoda</taxon>
        <taxon>Insecta</taxon>
        <taxon>Pterygota</taxon>
        <taxon>Neoptera</taxon>
        <taxon>Paraneoptera</taxon>
        <taxon>Hemiptera</taxon>
        <taxon>Heteroptera</taxon>
        <taxon>Panheteroptera</taxon>
        <taxon>Cimicomorpha</taxon>
        <taxon>Cimicidae</taxon>
        <taxon>Cimex</taxon>
    </lineage>
</organism>
<evidence type="ECO:0000313" key="3">
    <source>
        <dbReference type="EnsemblMetazoa" id="XP_014261106.1"/>
    </source>
</evidence>
<feature type="signal peptide" evidence="1">
    <location>
        <begin position="1"/>
        <end position="22"/>
    </location>
</feature>
<dbReference type="AlphaFoldDB" id="A0A8I6S8F8"/>
<accession>A0A8I6S8F8</accession>
<reference evidence="3" key="1">
    <citation type="submission" date="2022-01" db="UniProtKB">
        <authorList>
            <consortium name="EnsemblMetazoa"/>
        </authorList>
    </citation>
    <scope>IDENTIFICATION</scope>
</reference>
<evidence type="ECO:0000313" key="4">
    <source>
        <dbReference type="Proteomes" id="UP000494040"/>
    </source>
</evidence>
<keyword evidence="4" id="KW-1185">Reference proteome</keyword>
<dbReference type="GeneID" id="106673480"/>
<dbReference type="InterPro" id="IPR013608">
    <property type="entry name" value="VWA_N"/>
</dbReference>
<dbReference type="Pfam" id="PF08399">
    <property type="entry name" value="VWA_N"/>
    <property type="match status" value="1"/>
</dbReference>
<protein>
    <recommendedName>
        <fullName evidence="2">VWA N-terminal domain-containing protein</fullName>
    </recommendedName>
</protein>
<dbReference type="RefSeq" id="XP_014261106.1">
    <property type="nucleotide sequence ID" value="XM_014405620.2"/>
</dbReference>
<evidence type="ECO:0000256" key="1">
    <source>
        <dbReference type="SAM" id="SignalP"/>
    </source>
</evidence>
<dbReference type="OrthoDB" id="10054666at2759"/>
<evidence type="ECO:0000259" key="2">
    <source>
        <dbReference type="Pfam" id="PF08399"/>
    </source>
</evidence>